<organism evidence="2 3">
    <name type="scientific">Rhizoctonia solani</name>
    <dbReference type="NCBI Taxonomy" id="456999"/>
    <lineage>
        <taxon>Eukaryota</taxon>
        <taxon>Fungi</taxon>
        <taxon>Dikarya</taxon>
        <taxon>Basidiomycota</taxon>
        <taxon>Agaricomycotina</taxon>
        <taxon>Agaricomycetes</taxon>
        <taxon>Cantharellales</taxon>
        <taxon>Ceratobasidiaceae</taxon>
        <taxon>Rhizoctonia</taxon>
    </lineage>
</organism>
<proteinExistence type="predicted"/>
<name>A0A0K6FX47_9AGAM</name>
<evidence type="ECO:0000313" key="3">
    <source>
        <dbReference type="Proteomes" id="UP000044841"/>
    </source>
</evidence>
<feature type="region of interest" description="Disordered" evidence="1">
    <location>
        <begin position="455"/>
        <end position="540"/>
    </location>
</feature>
<feature type="compositionally biased region" description="Basic and acidic residues" evidence="1">
    <location>
        <begin position="569"/>
        <end position="601"/>
    </location>
</feature>
<feature type="compositionally biased region" description="Low complexity" evidence="1">
    <location>
        <begin position="496"/>
        <end position="506"/>
    </location>
</feature>
<sequence length="613" mass="67700">MSTTLGCVNADSSQWMMNSAGQSPCEVLESVLQVCDASASVPHLSVDVSCGSLGNSTSPCCCSTATYALVSACWVCQTGKLPSLLSNTYQTWWSSCPISSRLNGSLPTAVTRQIVIPRWALITPEWTDTNWNQSSAQLAVGITPTSILSNSITATATPSSSPSPSLPPQHNRTVPYAPIAVCSVLGLVLLLGMTAWLCRRRNRVSTSSRPPLDFDIDRASSGLIPKHETARPKWVWWKKSGSDRRYESDPGKIDAWRYPFEYEPVSTGSTGSTASGRGTGFYDPYRPQPYPHPHQPHHSDLHLAPRSSMDTLAVRNQPNSRNRTPTSGSTQNLRATPSPVPGTTPVQTYAALPQGASSSSYGYGQPPTYGQAIPYTYPYAQPQPPSQPVPSSSAGSPMSPQYNHMQSPTQVLHSHSHSHSHPAHVQAQPGPSRRGDQVLMIPIDQMSPDQIEQLRLQFPDLRIKQKKRRRRRHGDPETDREHERDRDRDRSRARARANTDANANANVQRARPRSWSVPAQVQVETGAGEEEEWDGRPRNGVELREKYERRRRASREVVVVSVGVGASAVREEERRGARDERERRNSQVRGPRERERTRARDGGVSLMGGPPRR</sequence>
<evidence type="ECO:0000256" key="1">
    <source>
        <dbReference type="SAM" id="MobiDB-lite"/>
    </source>
</evidence>
<feature type="region of interest" description="Disordered" evidence="1">
    <location>
        <begin position="266"/>
        <end position="303"/>
    </location>
</feature>
<dbReference type="AlphaFoldDB" id="A0A0K6FX47"/>
<accession>A0A0K6FX47</accession>
<feature type="compositionally biased region" description="Polar residues" evidence="1">
    <location>
        <begin position="315"/>
        <end position="335"/>
    </location>
</feature>
<feature type="region of interest" description="Disordered" evidence="1">
    <location>
        <begin position="374"/>
        <end position="435"/>
    </location>
</feature>
<gene>
    <name evidence="2" type="ORF">RSOLAG22IIIB_09051</name>
</gene>
<evidence type="ECO:0000313" key="2">
    <source>
        <dbReference type="EMBL" id="CUA70724.1"/>
    </source>
</evidence>
<feature type="compositionally biased region" description="Polar residues" evidence="1">
    <location>
        <begin position="398"/>
        <end position="412"/>
    </location>
</feature>
<protein>
    <submittedName>
        <fullName evidence="2">Uncharacterized protein</fullName>
    </submittedName>
</protein>
<feature type="region of interest" description="Disordered" evidence="1">
    <location>
        <begin position="565"/>
        <end position="613"/>
    </location>
</feature>
<dbReference type="EMBL" id="CYGV01001191">
    <property type="protein sequence ID" value="CUA70724.1"/>
    <property type="molecule type" value="Genomic_DNA"/>
</dbReference>
<keyword evidence="3" id="KW-1185">Reference proteome</keyword>
<dbReference type="Proteomes" id="UP000044841">
    <property type="component" value="Unassembled WGS sequence"/>
</dbReference>
<feature type="compositionally biased region" description="Low complexity" evidence="1">
    <location>
        <begin position="266"/>
        <end position="276"/>
    </location>
</feature>
<feature type="compositionally biased region" description="Basic residues" evidence="1">
    <location>
        <begin position="464"/>
        <end position="473"/>
    </location>
</feature>
<feature type="compositionally biased region" description="Basic and acidic residues" evidence="1">
    <location>
        <begin position="474"/>
        <end position="492"/>
    </location>
</feature>
<reference evidence="2 3" key="1">
    <citation type="submission" date="2015-07" db="EMBL/GenBank/DDBJ databases">
        <authorList>
            <person name="Noorani M."/>
        </authorList>
    </citation>
    <scope>NUCLEOTIDE SEQUENCE [LARGE SCALE GENOMIC DNA]</scope>
    <source>
        <strain evidence="2">BBA 69670</strain>
    </source>
</reference>
<feature type="region of interest" description="Disordered" evidence="1">
    <location>
        <begin position="315"/>
        <end position="347"/>
    </location>
</feature>